<accession>F8NXP0</accession>
<reference evidence="1" key="1">
    <citation type="submission" date="2011-04" db="EMBL/GenBank/DDBJ databases">
        <title>Evolution of plant cell wall degrading machinery underlies the functional diversity of forest fungi.</title>
        <authorList>
            <consortium name="US DOE Joint Genome Institute (JGI-PGF)"/>
            <person name="Eastwood D.C."/>
            <person name="Floudas D."/>
            <person name="Binder M."/>
            <person name="Majcherczyk A."/>
            <person name="Schneider P."/>
            <person name="Aerts A."/>
            <person name="Asiegbu F.O."/>
            <person name="Baker S.E."/>
            <person name="Barry K."/>
            <person name="Bendiksby M."/>
            <person name="Blumentritt M."/>
            <person name="Coutinho P.M."/>
            <person name="Cullen D."/>
            <person name="Cullen D."/>
            <person name="Gathman A."/>
            <person name="Goodell B."/>
            <person name="Henrissat B."/>
            <person name="Ihrmark K."/>
            <person name="Kauserud H."/>
            <person name="Kohler A."/>
            <person name="LaButti K."/>
            <person name="Lapidus A."/>
            <person name="Lavin J.L."/>
            <person name="Lee Y.-H."/>
            <person name="Lindquist E."/>
            <person name="Lilly W."/>
            <person name="Lucas S."/>
            <person name="Morin E."/>
            <person name="Murat C."/>
            <person name="Oguiza J.A."/>
            <person name="Park J."/>
            <person name="Pisabarro A.G."/>
            <person name="Riley R."/>
            <person name="Rosling A."/>
            <person name="Salamov A."/>
            <person name="Schmidt O."/>
            <person name="Schmutz J."/>
            <person name="Skrede I."/>
            <person name="Stenlid J."/>
            <person name="Wiebenga A."/>
            <person name="Xie X."/>
            <person name="Kues U."/>
            <person name="Hibbett D.S."/>
            <person name="Hoffmeister D."/>
            <person name="Hogberg N."/>
            <person name="Martin F."/>
            <person name="Grigoriev I.V."/>
            <person name="Watkinson S.C."/>
        </authorList>
    </citation>
    <scope>NUCLEOTIDE SEQUENCE</scope>
    <source>
        <strain evidence="1">S7.9</strain>
    </source>
</reference>
<proteinExistence type="predicted"/>
<name>F8NXP0_SERL9</name>
<dbReference type="EMBL" id="GL945434">
    <property type="protein sequence ID" value="EGO24712.1"/>
    <property type="molecule type" value="Genomic_DNA"/>
</dbReference>
<dbReference type="AlphaFoldDB" id="F8NXP0"/>
<evidence type="ECO:0000313" key="1">
    <source>
        <dbReference type="EMBL" id="EGO24712.1"/>
    </source>
</evidence>
<feature type="non-terminal residue" evidence="1">
    <location>
        <position position="1"/>
    </location>
</feature>
<dbReference type="RefSeq" id="XP_007318731.1">
    <property type="nucleotide sequence ID" value="XM_007318669.1"/>
</dbReference>
<dbReference type="HOGENOM" id="CLU_2243072_0_0_1"/>
<organism>
    <name type="scientific">Serpula lacrymans var. lacrymans (strain S7.9)</name>
    <name type="common">Dry rot fungus</name>
    <dbReference type="NCBI Taxonomy" id="578457"/>
    <lineage>
        <taxon>Eukaryota</taxon>
        <taxon>Fungi</taxon>
        <taxon>Dikarya</taxon>
        <taxon>Basidiomycota</taxon>
        <taxon>Agaricomycotina</taxon>
        <taxon>Agaricomycetes</taxon>
        <taxon>Agaricomycetidae</taxon>
        <taxon>Boletales</taxon>
        <taxon>Coniophorineae</taxon>
        <taxon>Serpulaceae</taxon>
        <taxon>Serpula</taxon>
    </lineage>
</organism>
<dbReference type="KEGG" id="sla:SERLADRAFT_468404"/>
<gene>
    <name evidence="1" type="ORF">SERLADRAFT_468404</name>
</gene>
<dbReference type="Proteomes" id="UP000008064">
    <property type="component" value="Unassembled WGS sequence"/>
</dbReference>
<sequence>DVPLSWNVVLQRYFDPTPTSTELTLVSDIFSKWITTWRGFSWSPAGNLKKSETRRSCHIVQIKSPCLEEFITAGDPPFCLVFTIRRIHYQKIHHPGHYTRGFRLL</sequence>
<dbReference type="GeneID" id="18819407"/>
<protein>
    <submittedName>
        <fullName evidence="1">Uncharacterized protein</fullName>
    </submittedName>
</protein>